<evidence type="ECO:0000313" key="4">
    <source>
        <dbReference type="Proteomes" id="UP000179448"/>
    </source>
</evidence>
<keyword evidence="1" id="KW-0472">Membrane</keyword>
<evidence type="ECO:0000256" key="1">
    <source>
        <dbReference type="SAM" id="Phobius"/>
    </source>
</evidence>
<dbReference type="InterPro" id="IPR058441">
    <property type="entry name" value="DUF8128"/>
</dbReference>
<accession>A0A1F6WN38</accession>
<dbReference type="Pfam" id="PF26449">
    <property type="entry name" value="DUF8128"/>
    <property type="match status" value="1"/>
</dbReference>
<feature type="transmembrane region" description="Helical" evidence="1">
    <location>
        <begin position="91"/>
        <end position="108"/>
    </location>
</feature>
<protein>
    <recommendedName>
        <fullName evidence="2">DUF8128 domain-containing protein</fullName>
    </recommendedName>
</protein>
<dbReference type="Proteomes" id="UP000179448">
    <property type="component" value="Unassembled WGS sequence"/>
</dbReference>
<keyword evidence="1" id="KW-1133">Transmembrane helix</keyword>
<name>A0A1F6WN38_9BACT</name>
<dbReference type="STRING" id="1801766.A2997_00170"/>
<evidence type="ECO:0000313" key="3">
    <source>
        <dbReference type="EMBL" id="OGI83244.1"/>
    </source>
</evidence>
<evidence type="ECO:0000259" key="2">
    <source>
        <dbReference type="Pfam" id="PF26449"/>
    </source>
</evidence>
<feature type="transmembrane region" description="Helical" evidence="1">
    <location>
        <begin position="12"/>
        <end position="33"/>
    </location>
</feature>
<dbReference type="EMBL" id="MFUQ01000021">
    <property type="protein sequence ID" value="OGI83244.1"/>
    <property type="molecule type" value="Genomic_DNA"/>
</dbReference>
<organism evidence="3 4">
    <name type="scientific">Candidatus Nomurabacteria bacterium RIFCSPLOWO2_01_FULL_36_10b</name>
    <dbReference type="NCBI Taxonomy" id="1801766"/>
    <lineage>
        <taxon>Bacteria</taxon>
        <taxon>Candidatus Nomuraibacteriota</taxon>
    </lineage>
</organism>
<comment type="caution">
    <text evidence="3">The sequence shown here is derived from an EMBL/GenBank/DDBJ whole genome shotgun (WGS) entry which is preliminary data.</text>
</comment>
<feature type="domain" description="DUF8128" evidence="2">
    <location>
        <begin position="48"/>
        <end position="398"/>
    </location>
</feature>
<reference evidence="3 4" key="1">
    <citation type="journal article" date="2016" name="Nat. Commun.">
        <title>Thousands of microbial genomes shed light on interconnected biogeochemical processes in an aquifer system.</title>
        <authorList>
            <person name="Anantharaman K."/>
            <person name="Brown C.T."/>
            <person name="Hug L.A."/>
            <person name="Sharon I."/>
            <person name="Castelle C.J."/>
            <person name="Probst A.J."/>
            <person name="Thomas B.C."/>
            <person name="Singh A."/>
            <person name="Wilkins M.J."/>
            <person name="Karaoz U."/>
            <person name="Brodie E.L."/>
            <person name="Williams K.H."/>
            <person name="Hubbard S.S."/>
            <person name="Banfield J.F."/>
        </authorList>
    </citation>
    <scope>NUCLEOTIDE SEQUENCE [LARGE SCALE GENOMIC DNA]</scope>
</reference>
<sequence length="415" mass="48847">MNLLLASVLLVLWKTAFIWVPILIFCIFMRIWIRYVQKEFIDNIDWALLSIKIPREVHKSPEAMEIMLQAINDTGGTADWFLRWWKGQVRLWFSLEIISIEGSLYFFIRTPRKYKDFVTTQIYSQYPQSEVQEVDDYVRYVPKYIKSNEWSLFGSEVVLAKDDVYPIKTYIDYGMDRALSLDAEQRIDPITPILEFFSSMRKGEQIWMQILVRAATKKPFTGVLGVLWEFVKGKDWTESAQDEVKSFLEKHASKKFKSADGVEKKEIDLQLLTPGKKNILEALERSVTKHGFDVGIRWIYLAPKDKFRGTNIPALLALFRQYNSAELNGFKPKNMTAFDFPWQDIRGRKLEKMKMDMFDAYMRRSYFYEPYKNKHFILNVEELATIFHFPGSTAETPSFERIESKKSEPPIDLPM</sequence>
<keyword evidence="1" id="KW-0812">Transmembrane</keyword>
<dbReference type="AlphaFoldDB" id="A0A1F6WN38"/>
<gene>
    <name evidence="3" type="ORF">A2997_00170</name>
</gene>
<proteinExistence type="predicted"/>